<dbReference type="Pfam" id="PF00646">
    <property type="entry name" value="F-box"/>
    <property type="match status" value="1"/>
</dbReference>
<sequence>MRDFAEMENNNKAKARCHEAASDEAEVDRLSKLPDHVLLNILERVRTIDALRTCILSKRMLKLPPMLSLLDIDIGSLARYIKPKVDTTNRIFQYNTVVAAIIEKVLSARNPEIPIRKLRVRFCLRPDECLSISQVVAHAMATQKLDVAEFVVLTETICLKCTEDHLLCYAKHFNSWLGDCPAVFAGLTRLWLRNMRFGELDIPNILSACKRLESLRLSYCDAGVQSVLQVEHAQLVELHIDYGEFEAVQLSCLPKLQRVKYLGWSYQRSPDFWFCAAAFKANPRKRWC</sequence>
<dbReference type="SUPFAM" id="SSF52047">
    <property type="entry name" value="RNI-like"/>
    <property type="match status" value="1"/>
</dbReference>
<dbReference type="SUPFAM" id="SSF81383">
    <property type="entry name" value="F-box domain"/>
    <property type="match status" value="1"/>
</dbReference>
<dbReference type="AlphaFoldDB" id="A0A8R7V1L1"/>
<dbReference type="Proteomes" id="UP000015106">
    <property type="component" value="Chromosome 7"/>
</dbReference>
<dbReference type="InterPro" id="IPR032675">
    <property type="entry name" value="LRR_dom_sf"/>
</dbReference>
<accession>A0A8R7V1L1</accession>
<proteinExistence type="predicted"/>
<dbReference type="PROSITE" id="PS50181">
    <property type="entry name" value="FBOX"/>
    <property type="match status" value="1"/>
</dbReference>
<name>A0A8R7V1L1_TRIUA</name>
<protein>
    <recommendedName>
        <fullName evidence="1">F-box domain-containing protein</fullName>
    </recommendedName>
</protein>
<reference evidence="2" key="2">
    <citation type="submission" date="2018-03" db="EMBL/GenBank/DDBJ databases">
        <title>The Triticum urartu genome reveals the dynamic nature of wheat genome evolution.</title>
        <authorList>
            <person name="Ling H."/>
            <person name="Ma B."/>
            <person name="Shi X."/>
            <person name="Liu H."/>
            <person name="Dong L."/>
            <person name="Sun H."/>
            <person name="Cao Y."/>
            <person name="Gao Q."/>
            <person name="Zheng S."/>
            <person name="Li Y."/>
            <person name="Yu Y."/>
            <person name="Du H."/>
            <person name="Qi M."/>
            <person name="Li Y."/>
            <person name="Yu H."/>
            <person name="Cui Y."/>
            <person name="Wang N."/>
            <person name="Chen C."/>
            <person name="Wu H."/>
            <person name="Zhao Y."/>
            <person name="Zhang J."/>
            <person name="Li Y."/>
            <person name="Zhou W."/>
            <person name="Zhang B."/>
            <person name="Hu W."/>
            <person name="Eijk M."/>
            <person name="Tang J."/>
            <person name="Witsenboer H."/>
            <person name="Zhao S."/>
            <person name="Li Z."/>
            <person name="Zhang A."/>
            <person name="Wang D."/>
            <person name="Liang C."/>
        </authorList>
    </citation>
    <scope>NUCLEOTIDE SEQUENCE [LARGE SCALE GENOMIC DNA]</scope>
    <source>
        <strain evidence="2">cv. G1812</strain>
    </source>
</reference>
<evidence type="ECO:0000259" key="1">
    <source>
        <dbReference type="PROSITE" id="PS50181"/>
    </source>
</evidence>
<evidence type="ECO:0000313" key="3">
    <source>
        <dbReference type="Proteomes" id="UP000015106"/>
    </source>
</evidence>
<organism evidence="2 3">
    <name type="scientific">Triticum urartu</name>
    <name type="common">Red wild einkorn</name>
    <name type="synonym">Crithodium urartu</name>
    <dbReference type="NCBI Taxonomy" id="4572"/>
    <lineage>
        <taxon>Eukaryota</taxon>
        <taxon>Viridiplantae</taxon>
        <taxon>Streptophyta</taxon>
        <taxon>Embryophyta</taxon>
        <taxon>Tracheophyta</taxon>
        <taxon>Spermatophyta</taxon>
        <taxon>Magnoliopsida</taxon>
        <taxon>Liliopsida</taxon>
        <taxon>Poales</taxon>
        <taxon>Poaceae</taxon>
        <taxon>BOP clade</taxon>
        <taxon>Pooideae</taxon>
        <taxon>Triticodae</taxon>
        <taxon>Triticeae</taxon>
        <taxon>Triticinae</taxon>
        <taxon>Triticum</taxon>
    </lineage>
</organism>
<dbReference type="Gene3D" id="3.80.10.10">
    <property type="entry name" value="Ribonuclease Inhibitor"/>
    <property type="match status" value="1"/>
</dbReference>
<dbReference type="EnsemblPlants" id="TuG1812G0700002883.01.T01">
    <property type="protein sequence ID" value="TuG1812G0700002883.01.T01"/>
    <property type="gene ID" value="TuG1812G0700002883.01"/>
</dbReference>
<dbReference type="InterPro" id="IPR001810">
    <property type="entry name" value="F-box_dom"/>
</dbReference>
<feature type="domain" description="F-box" evidence="1">
    <location>
        <begin position="27"/>
        <end position="63"/>
    </location>
</feature>
<dbReference type="InterPro" id="IPR036047">
    <property type="entry name" value="F-box-like_dom_sf"/>
</dbReference>
<dbReference type="InterPro" id="IPR044997">
    <property type="entry name" value="F-box_plant"/>
</dbReference>
<evidence type="ECO:0000313" key="2">
    <source>
        <dbReference type="EnsemblPlants" id="TuG1812G0700002883.01.T01"/>
    </source>
</evidence>
<reference evidence="2" key="3">
    <citation type="submission" date="2022-06" db="UniProtKB">
        <authorList>
            <consortium name="EnsemblPlants"/>
        </authorList>
    </citation>
    <scope>IDENTIFICATION</scope>
</reference>
<dbReference type="PANTHER" id="PTHR32153">
    <property type="entry name" value="OJ000223_09.16 PROTEIN"/>
    <property type="match status" value="1"/>
</dbReference>
<reference evidence="3" key="1">
    <citation type="journal article" date="2013" name="Nature">
        <title>Draft genome of the wheat A-genome progenitor Triticum urartu.</title>
        <authorList>
            <person name="Ling H.Q."/>
            <person name="Zhao S."/>
            <person name="Liu D."/>
            <person name="Wang J."/>
            <person name="Sun H."/>
            <person name="Zhang C."/>
            <person name="Fan H."/>
            <person name="Li D."/>
            <person name="Dong L."/>
            <person name="Tao Y."/>
            <person name="Gao C."/>
            <person name="Wu H."/>
            <person name="Li Y."/>
            <person name="Cui Y."/>
            <person name="Guo X."/>
            <person name="Zheng S."/>
            <person name="Wang B."/>
            <person name="Yu K."/>
            <person name="Liang Q."/>
            <person name="Yang W."/>
            <person name="Lou X."/>
            <person name="Chen J."/>
            <person name="Feng M."/>
            <person name="Jian J."/>
            <person name="Zhang X."/>
            <person name="Luo G."/>
            <person name="Jiang Y."/>
            <person name="Liu J."/>
            <person name="Wang Z."/>
            <person name="Sha Y."/>
            <person name="Zhang B."/>
            <person name="Wu H."/>
            <person name="Tang D."/>
            <person name="Shen Q."/>
            <person name="Xue P."/>
            <person name="Zou S."/>
            <person name="Wang X."/>
            <person name="Liu X."/>
            <person name="Wang F."/>
            <person name="Yang Y."/>
            <person name="An X."/>
            <person name="Dong Z."/>
            <person name="Zhang K."/>
            <person name="Zhang X."/>
            <person name="Luo M.C."/>
            <person name="Dvorak J."/>
            <person name="Tong Y."/>
            <person name="Wang J."/>
            <person name="Yang H."/>
            <person name="Li Z."/>
            <person name="Wang D."/>
            <person name="Zhang A."/>
            <person name="Wang J."/>
        </authorList>
    </citation>
    <scope>NUCLEOTIDE SEQUENCE</scope>
    <source>
        <strain evidence="3">cv. G1812</strain>
    </source>
</reference>
<dbReference type="Gramene" id="TuG1812G0700002883.01.T01">
    <property type="protein sequence ID" value="TuG1812G0700002883.01.T01"/>
    <property type="gene ID" value="TuG1812G0700002883.01"/>
</dbReference>
<keyword evidence="3" id="KW-1185">Reference proteome</keyword>